<sequence length="328" mass="35727">MATLAQSAGPFALGTLSAPDGSPFPGLVVRDRVLDLSTVLAWEPADVRAVLERWEEALPVLHTLADEDALAWQPLDDLRVHAPVEPRQIFQSGANYRQHVIDLEVAHRSPDDPRTVEEARAEIAAVMDRRAAEDLPYVFIGLPSAITGPYDDVVLPGWAEKPDWELELAAVIGRPAHRVSVEEALGYVAGYTIANDLTDRATVFRRDMKAIGTDWLRCKNAPGFTPLGPWIVPSESIADPGDLRVTLKLNGETMQDESTKDMLFGIARLVSYISQTSRLLPGDLVLTGSPAGNGIHWGRLLRDGDVMEGSITGLGVQRTRCVTEEPGT</sequence>
<gene>
    <name evidence="4" type="ORF">GCM10010383_36710</name>
</gene>
<comment type="caution">
    <text evidence="4">The sequence shown here is derived from an EMBL/GenBank/DDBJ whole genome shotgun (WGS) entry which is preliminary data.</text>
</comment>
<evidence type="ECO:0000313" key="4">
    <source>
        <dbReference type="EMBL" id="GGX03091.1"/>
    </source>
</evidence>
<comment type="similarity">
    <text evidence="1">Belongs to the FAH family.</text>
</comment>
<accession>A0ABQ2X7B7</accession>
<dbReference type="InterPro" id="IPR036663">
    <property type="entry name" value="Fumarylacetoacetase_C_sf"/>
</dbReference>
<keyword evidence="4" id="KW-0378">Hydrolase</keyword>
<dbReference type="InterPro" id="IPR011234">
    <property type="entry name" value="Fumarylacetoacetase-like_C"/>
</dbReference>
<organism evidence="4 5">
    <name type="scientific">Streptomyces lomondensis</name>
    <dbReference type="NCBI Taxonomy" id="68229"/>
    <lineage>
        <taxon>Bacteria</taxon>
        <taxon>Bacillati</taxon>
        <taxon>Actinomycetota</taxon>
        <taxon>Actinomycetes</taxon>
        <taxon>Kitasatosporales</taxon>
        <taxon>Streptomycetaceae</taxon>
        <taxon>Streptomyces</taxon>
    </lineage>
</organism>
<dbReference type="Proteomes" id="UP000617743">
    <property type="component" value="Unassembled WGS sequence"/>
</dbReference>
<evidence type="ECO:0000313" key="5">
    <source>
        <dbReference type="Proteomes" id="UP000617743"/>
    </source>
</evidence>
<dbReference type="PANTHER" id="PTHR42796:SF4">
    <property type="entry name" value="FUMARYLACETOACETATE HYDROLASE DOMAIN-CONTAINING PROTEIN 2A"/>
    <property type="match status" value="1"/>
</dbReference>
<dbReference type="SUPFAM" id="SSF56529">
    <property type="entry name" value="FAH"/>
    <property type="match status" value="1"/>
</dbReference>
<dbReference type="InterPro" id="IPR051121">
    <property type="entry name" value="FAH"/>
</dbReference>
<protein>
    <submittedName>
        <fullName evidence="4">Hydrolase</fullName>
    </submittedName>
</protein>
<dbReference type="Gene3D" id="3.90.850.10">
    <property type="entry name" value="Fumarylacetoacetase-like, C-terminal domain"/>
    <property type="match status" value="1"/>
</dbReference>
<dbReference type="GO" id="GO:0016787">
    <property type="term" value="F:hydrolase activity"/>
    <property type="evidence" value="ECO:0007669"/>
    <property type="project" value="UniProtKB-KW"/>
</dbReference>
<keyword evidence="2" id="KW-0479">Metal-binding</keyword>
<evidence type="ECO:0000256" key="1">
    <source>
        <dbReference type="ARBA" id="ARBA00010211"/>
    </source>
</evidence>
<dbReference type="EMBL" id="BMWC01000004">
    <property type="protein sequence ID" value="GGX03091.1"/>
    <property type="molecule type" value="Genomic_DNA"/>
</dbReference>
<dbReference type="PANTHER" id="PTHR42796">
    <property type="entry name" value="FUMARYLACETOACETATE HYDROLASE DOMAIN-CONTAINING PROTEIN 2A-RELATED"/>
    <property type="match status" value="1"/>
</dbReference>
<evidence type="ECO:0000256" key="2">
    <source>
        <dbReference type="ARBA" id="ARBA00022723"/>
    </source>
</evidence>
<feature type="domain" description="Fumarylacetoacetase-like C-terminal" evidence="3">
    <location>
        <begin position="89"/>
        <end position="320"/>
    </location>
</feature>
<dbReference type="RefSeq" id="WP_190051281.1">
    <property type="nucleotide sequence ID" value="NZ_BMWC01000004.1"/>
</dbReference>
<dbReference type="Pfam" id="PF01557">
    <property type="entry name" value="FAA_hydrolase"/>
    <property type="match status" value="1"/>
</dbReference>
<evidence type="ECO:0000259" key="3">
    <source>
        <dbReference type="Pfam" id="PF01557"/>
    </source>
</evidence>
<name>A0ABQ2X7B7_9ACTN</name>
<proteinExistence type="inferred from homology"/>
<keyword evidence="5" id="KW-1185">Reference proteome</keyword>
<reference evidence="5" key="1">
    <citation type="journal article" date="2019" name="Int. J. Syst. Evol. Microbiol.">
        <title>The Global Catalogue of Microorganisms (GCM) 10K type strain sequencing project: providing services to taxonomists for standard genome sequencing and annotation.</title>
        <authorList>
            <consortium name="The Broad Institute Genomics Platform"/>
            <consortium name="The Broad Institute Genome Sequencing Center for Infectious Disease"/>
            <person name="Wu L."/>
            <person name="Ma J."/>
        </authorList>
    </citation>
    <scope>NUCLEOTIDE SEQUENCE [LARGE SCALE GENOMIC DNA]</scope>
    <source>
        <strain evidence="5">JCM 4866</strain>
    </source>
</reference>